<keyword evidence="2" id="KW-1185">Reference proteome</keyword>
<evidence type="ECO:0000313" key="2">
    <source>
        <dbReference type="Proteomes" id="UP000281406"/>
    </source>
</evidence>
<accession>A0A3N0Y6D2</accession>
<dbReference type="Proteomes" id="UP000281406">
    <property type="component" value="Unassembled WGS sequence"/>
</dbReference>
<gene>
    <name evidence="1" type="ORF">DPX16_0206</name>
</gene>
<reference evidence="1 2" key="1">
    <citation type="submission" date="2018-10" db="EMBL/GenBank/DDBJ databases">
        <title>Genome assembly for a Yunnan-Guizhou Plateau 3E fish, Anabarilius grahami (Regan), and its evolutionary and genetic applications.</title>
        <authorList>
            <person name="Jiang W."/>
        </authorList>
    </citation>
    <scope>NUCLEOTIDE SEQUENCE [LARGE SCALE GENOMIC DNA]</scope>
    <source>
        <strain evidence="1">AG-KIZ</strain>
        <tissue evidence="1">Muscle</tissue>
    </source>
</reference>
<comment type="caution">
    <text evidence="1">The sequence shown here is derived from an EMBL/GenBank/DDBJ whole genome shotgun (WGS) entry which is preliminary data.</text>
</comment>
<organism evidence="1 2">
    <name type="scientific">Anabarilius grahami</name>
    <name type="common">Kanglang fish</name>
    <name type="synonym">Barilius grahami</name>
    <dbReference type="NCBI Taxonomy" id="495550"/>
    <lineage>
        <taxon>Eukaryota</taxon>
        <taxon>Metazoa</taxon>
        <taxon>Chordata</taxon>
        <taxon>Craniata</taxon>
        <taxon>Vertebrata</taxon>
        <taxon>Euteleostomi</taxon>
        <taxon>Actinopterygii</taxon>
        <taxon>Neopterygii</taxon>
        <taxon>Teleostei</taxon>
        <taxon>Ostariophysi</taxon>
        <taxon>Cypriniformes</taxon>
        <taxon>Xenocyprididae</taxon>
        <taxon>Xenocypridinae</taxon>
        <taxon>Xenocypridinae incertae sedis</taxon>
        <taxon>Anabarilius</taxon>
    </lineage>
</organism>
<dbReference type="AlphaFoldDB" id="A0A3N0Y6D2"/>
<evidence type="ECO:0000313" key="1">
    <source>
        <dbReference type="EMBL" id="ROL41318.1"/>
    </source>
</evidence>
<proteinExistence type="predicted"/>
<dbReference type="EMBL" id="RJVU01051681">
    <property type="protein sequence ID" value="ROL41318.1"/>
    <property type="molecule type" value="Genomic_DNA"/>
</dbReference>
<name>A0A3N0Y6D2_ANAGA</name>
<sequence length="76" mass="8632">MCYNTEGDIDTGMQITQAGDRLELRRHRGTHTRRGTTKETWEHAGDKSLFGVPCVFPVFLVSPTCDWSYSCLRVPV</sequence>
<protein>
    <submittedName>
        <fullName evidence="1">Uncharacterized protein</fullName>
    </submittedName>
</protein>